<evidence type="ECO:0000313" key="1">
    <source>
        <dbReference type="EMBL" id="CSC11732.1"/>
    </source>
</evidence>
<gene>
    <name evidence="1" type="ORF">ERS013200_00571</name>
</gene>
<dbReference type="Proteomes" id="UP000041770">
    <property type="component" value="Unassembled WGS sequence"/>
</dbReference>
<dbReference type="AlphaFoldDB" id="A0A655YKV7"/>
<evidence type="ECO:0000313" key="2">
    <source>
        <dbReference type="Proteomes" id="UP000041770"/>
    </source>
</evidence>
<proteinExistence type="predicted"/>
<name>A0A655YKV7_VIBCL</name>
<organism evidence="1 2">
    <name type="scientific">Vibrio cholerae</name>
    <dbReference type="NCBI Taxonomy" id="666"/>
    <lineage>
        <taxon>Bacteria</taxon>
        <taxon>Pseudomonadati</taxon>
        <taxon>Pseudomonadota</taxon>
        <taxon>Gammaproteobacteria</taxon>
        <taxon>Vibrionales</taxon>
        <taxon>Vibrionaceae</taxon>
        <taxon>Vibrio</taxon>
    </lineage>
</organism>
<protein>
    <submittedName>
        <fullName evidence="1">Uncharacterized protein</fullName>
    </submittedName>
</protein>
<dbReference type="EMBL" id="CWQY01000003">
    <property type="protein sequence ID" value="CSC11732.1"/>
    <property type="molecule type" value="Genomic_DNA"/>
</dbReference>
<accession>A0A655YKV7</accession>
<sequence length="71" mass="8394">MRLQPFESTKNQGAMCPRTRQRDIEMITARFCSKLRIRRRFHPVTKPCIFAYKFAIMLFGVVPNIVPFAFN</sequence>
<reference evidence="1 2" key="1">
    <citation type="submission" date="2015-07" db="EMBL/GenBank/DDBJ databases">
        <authorList>
            <consortium name="Pathogen Informatics"/>
        </authorList>
    </citation>
    <scope>NUCLEOTIDE SEQUENCE [LARGE SCALE GENOMIC DNA]</scope>
    <source>
        <strain evidence="1 2">A316</strain>
    </source>
</reference>